<evidence type="ECO:0000313" key="4">
    <source>
        <dbReference type="EMBL" id="ABI44694.1"/>
    </source>
</evidence>
<evidence type="ECO:0000259" key="2">
    <source>
        <dbReference type="Pfam" id="PF00107"/>
    </source>
</evidence>
<name>Q0HQB1_SHESR</name>
<dbReference type="InterPro" id="IPR036291">
    <property type="entry name" value="NAD(P)-bd_dom_sf"/>
</dbReference>
<dbReference type="GO" id="GO:0016491">
    <property type="term" value="F:oxidoreductase activity"/>
    <property type="evidence" value="ECO:0007669"/>
    <property type="project" value="UniProtKB-KW"/>
</dbReference>
<feature type="domain" description="Alcohol dehydrogenase-like C-terminal" evidence="2">
    <location>
        <begin position="182"/>
        <end position="309"/>
    </location>
</feature>
<dbReference type="EMBL" id="CP000444">
    <property type="protein sequence ID" value="ABI44694.1"/>
    <property type="molecule type" value="Genomic_DNA"/>
</dbReference>
<dbReference type="HOGENOM" id="CLU_026673_11_1_6"/>
<reference evidence="4" key="1">
    <citation type="submission" date="2006-08" db="EMBL/GenBank/DDBJ databases">
        <title>Complete sequence of Chromosome1 of Shewanella sp. MR-7.</title>
        <authorList>
            <consortium name="US DOE Joint Genome Institute"/>
            <person name="Copeland A."/>
            <person name="Lucas S."/>
            <person name="Lapidus A."/>
            <person name="Barry K."/>
            <person name="Detter J.C."/>
            <person name="Glavina del Rio T."/>
            <person name="Hammon N."/>
            <person name="Israni S."/>
            <person name="Dalin E."/>
            <person name="Tice H."/>
            <person name="Pitluck S."/>
            <person name="Kiss H."/>
            <person name="Brettin T."/>
            <person name="Bruce D."/>
            <person name="Han C."/>
            <person name="Tapia R."/>
            <person name="Gilna P."/>
            <person name="Schmutz J."/>
            <person name="Larimer F."/>
            <person name="Land M."/>
            <person name="Hauser L."/>
            <person name="Kyrpides N."/>
            <person name="Mikhailova N."/>
            <person name="Nealson K."/>
            <person name="Konstantinidis K."/>
            <person name="Klappenbach J."/>
            <person name="Tiedje J."/>
            <person name="Richardson P."/>
        </authorList>
    </citation>
    <scope>NUCLEOTIDE SEQUENCE</scope>
    <source>
        <strain evidence="4">MR-7</strain>
    </source>
</reference>
<proteinExistence type="predicted"/>
<sequence length="358" mass="38472">MSLMTMPTMNAIVMQDGEVSLQQVDLPKPQAGQVLVRSLACGICGSDIHITRHYNEVFDFYRQLGVMPEGVDNHAAVMLGHEFCAEIVEFGPQTQQALALGTRVTSVPILMSQNGAGVGVTPGVNGAYSEYFILDEALLMPVPEHLPSEAVALTEPLAVGLHAVNRGDVQAEDVALVVGCGPIGLAVISALHLRGVAKIVAADLQGDKLQLAREFGATHTVNPSEQDEVAFAAKLAAGQRLVIFECVGIHKLIEGFVQRAPAKATIVVTGIHTANSNINYAYATVKELDMCFSYYYQPAEFAACLEELAQGTIPWRKLLTGKVGMDGVSGAFKQLMKPNPHIKVVIEPWRNGELEMLD</sequence>
<gene>
    <name evidence="4" type="ordered locus">Shewmr7_3714</name>
</gene>
<accession>Q0HQB1</accession>
<dbReference type="InterPro" id="IPR011032">
    <property type="entry name" value="GroES-like_sf"/>
</dbReference>
<evidence type="ECO:0000256" key="1">
    <source>
        <dbReference type="ARBA" id="ARBA00023002"/>
    </source>
</evidence>
<dbReference type="Gene3D" id="3.40.50.720">
    <property type="entry name" value="NAD(P)-binding Rossmann-like Domain"/>
    <property type="match status" value="1"/>
</dbReference>
<dbReference type="Gene3D" id="3.90.180.10">
    <property type="entry name" value="Medium-chain alcohol dehydrogenases, catalytic domain"/>
    <property type="match status" value="1"/>
</dbReference>
<protein>
    <submittedName>
        <fullName evidence="4">Alcohol dehydrogenase, zinc-binding domain protein</fullName>
    </submittedName>
</protein>
<dbReference type="SUPFAM" id="SSF50129">
    <property type="entry name" value="GroES-like"/>
    <property type="match status" value="1"/>
</dbReference>
<dbReference type="PANTHER" id="PTHR43189">
    <property type="entry name" value="ZINC-TYPE ALCOHOL DEHYDROGENASE-LIKE PROTEIN C1198.01-RELATED"/>
    <property type="match status" value="1"/>
</dbReference>
<keyword evidence="1" id="KW-0560">Oxidoreductase</keyword>
<organism evidence="4">
    <name type="scientific">Shewanella sp. (strain MR-7)</name>
    <dbReference type="NCBI Taxonomy" id="60481"/>
    <lineage>
        <taxon>Bacteria</taxon>
        <taxon>Pseudomonadati</taxon>
        <taxon>Pseudomonadota</taxon>
        <taxon>Gammaproteobacteria</taxon>
        <taxon>Alteromonadales</taxon>
        <taxon>Shewanellaceae</taxon>
        <taxon>Shewanella</taxon>
    </lineage>
</organism>
<evidence type="ECO:0000259" key="3">
    <source>
        <dbReference type="Pfam" id="PF08240"/>
    </source>
</evidence>
<dbReference type="PANTHER" id="PTHR43189:SF1">
    <property type="entry name" value="ZINC-TYPE ALCOHOL DEHYDROGENASE-LIKE PROTEIN C1198.01"/>
    <property type="match status" value="1"/>
</dbReference>
<dbReference type="Pfam" id="PF08240">
    <property type="entry name" value="ADH_N"/>
    <property type="match status" value="1"/>
</dbReference>
<dbReference type="InterPro" id="IPR013149">
    <property type="entry name" value="ADH-like_C"/>
</dbReference>
<dbReference type="CDD" id="cd08262">
    <property type="entry name" value="Zn_ADH8"/>
    <property type="match status" value="1"/>
</dbReference>
<dbReference type="SUPFAM" id="SSF51735">
    <property type="entry name" value="NAD(P)-binding Rossmann-fold domains"/>
    <property type="match status" value="1"/>
</dbReference>
<feature type="domain" description="Alcohol dehydrogenase-like N-terminal" evidence="3">
    <location>
        <begin position="31"/>
        <end position="144"/>
    </location>
</feature>
<dbReference type="InterPro" id="IPR013154">
    <property type="entry name" value="ADH-like_N"/>
</dbReference>
<dbReference type="Pfam" id="PF00107">
    <property type="entry name" value="ADH_zinc_N"/>
    <property type="match status" value="1"/>
</dbReference>
<dbReference type="AlphaFoldDB" id="Q0HQB1"/>
<dbReference type="KEGG" id="shm:Shewmr7_3714"/>